<feature type="transmembrane region" description="Helical" evidence="1">
    <location>
        <begin position="296"/>
        <end position="317"/>
    </location>
</feature>
<keyword evidence="4" id="KW-1185">Reference proteome</keyword>
<dbReference type="CDD" id="cd01467">
    <property type="entry name" value="vWA_BatA_type"/>
    <property type="match status" value="1"/>
</dbReference>
<dbReference type="Gene3D" id="3.40.50.410">
    <property type="entry name" value="von Willebrand factor, type A domain"/>
    <property type="match status" value="1"/>
</dbReference>
<dbReference type="InterPro" id="IPR050768">
    <property type="entry name" value="UPF0353/GerABKA_families"/>
</dbReference>
<evidence type="ECO:0000313" key="3">
    <source>
        <dbReference type="EMBL" id="QXI18363.1"/>
    </source>
</evidence>
<sequence length="330" mass="36118">MWQLDYPWLLLLLPLPWLTYRFLPAYSEARSAVRVPFFAAMSRAVGEAPGVAGNQRNHWQLLLNVLVWALILLAAARPVYVEKPIERQQPVRDLMLAIDLSQSMETEDFTNAKGEKINRLAAVKEVVQGFIDKRKDDRLGLIVFGSGAYPQAPLTLDHASLSLLLADTGIGMAGPNTAIGDAIGLSLKLLDQAHEQEKVLILLTDGNDTSSAITPDHAAEMAASKGVIIHTIGIGDPDASGEAKVNLQGLEQIASATGGRFFRAEDRTALDQVYRTLDQLTPHQIQTLSHQPQRELFFWPLGAALGLLALYQLAALLRPRLTAAHQQQDA</sequence>
<keyword evidence="1" id="KW-0472">Membrane</keyword>
<dbReference type="Proteomes" id="UP000631521">
    <property type="component" value="Chromosome"/>
</dbReference>
<feature type="transmembrane region" description="Helical" evidence="1">
    <location>
        <begin position="61"/>
        <end position="80"/>
    </location>
</feature>
<dbReference type="InterPro" id="IPR036465">
    <property type="entry name" value="vWFA_dom_sf"/>
</dbReference>
<gene>
    <name evidence="3" type="ORF">HU739_005045</name>
</gene>
<name>A0A9E6P1U4_9PSED</name>
<organism evidence="3 4">
    <name type="scientific">Pseudomonas hamedanensis</name>
    <dbReference type="NCBI Taxonomy" id="2745504"/>
    <lineage>
        <taxon>Bacteria</taxon>
        <taxon>Pseudomonadati</taxon>
        <taxon>Pseudomonadota</taxon>
        <taxon>Gammaproteobacteria</taxon>
        <taxon>Pseudomonadales</taxon>
        <taxon>Pseudomonadaceae</taxon>
        <taxon>Pseudomonas</taxon>
    </lineage>
</organism>
<dbReference type="PANTHER" id="PTHR22550">
    <property type="entry name" value="SPORE GERMINATION PROTEIN"/>
    <property type="match status" value="1"/>
</dbReference>
<dbReference type="PROSITE" id="PS50234">
    <property type="entry name" value="VWFA"/>
    <property type="match status" value="1"/>
</dbReference>
<dbReference type="AlphaFoldDB" id="A0A9E6P1U4"/>
<dbReference type="InterPro" id="IPR002035">
    <property type="entry name" value="VWF_A"/>
</dbReference>
<proteinExistence type="predicted"/>
<accession>A0A9E6P1U4</accession>
<dbReference type="KEGG" id="phv:HU739_005045"/>
<reference evidence="3 4" key="2">
    <citation type="journal article" date="2021" name="Microorganisms">
        <title>The Ever-Expanding Pseudomonas Genus: Description of 43 New Species and Partition of the Pseudomonas putida Group.</title>
        <authorList>
            <person name="Girard L."/>
            <person name="Lood C."/>
            <person name="Hofte M."/>
            <person name="Vandamme P."/>
            <person name="Rokni-Zadeh H."/>
            <person name="van Noort V."/>
            <person name="Lavigne R."/>
            <person name="De Mot R."/>
        </authorList>
    </citation>
    <scope>NUCLEOTIDE SEQUENCE [LARGE SCALE GENOMIC DNA]</scope>
    <source>
        <strain evidence="3 4">SWRI65</strain>
    </source>
</reference>
<feature type="domain" description="VWFA" evidence="2">
    <location>
        <begin position="93"/>
        <end position="277"/>
    </location>
</feature>
<dbReference type="SMART" id="SM00327">
    <property type="entry name" value="VWA"/>
    <property type="match status" value="1"/>
</dbReference>
<evidence type="ECO:0000313" key="4">
    <source>
        <dbReference type="Proteomes" id="UP000631521"/>
    </source>
</evidence>
<protein>
    <submittedName>
        <fullName evidence="3">VWA domain-containing protein</fullName>
    </submittedName>
</protein>
<keyword evidence="1" id="KW-1133">Transmembrane helix</keyword>
<dbReference type="Pfam" id="PF00092">
    <property type="entry name" value="VWA"/>
    <property type="match status" value="1"/>
</dbReference>
<dbReference type="RefSeq" id="WP_186552314.1">
    <property type="nucleotide sequence ID" value="NZ_CP077091.1"/>
</dbReference>
<keyword evidence="1" id="KW-0812">Transmembrane</keyword>
<evidence type="ECO:0000256" key="1">
    <source>
        <dbReference type="SAM" id="Phobius"/>
    </source>
</evidence>
<dbReference type="EMBL" id="CP077091">
    <property type="protein sequence ID" value="QXI18363.1"/>
    <property type="molecule type" value="Genomic_DNA"/>
</dbReference>
<reference evidence="3 4" key="1">
    <citation type="journal article" date="2020" name="Microorganisms">
        <title>Reliable Identification of Environmental Pseudomonas Isolates Using the rpoD Gene.</title>
        <authorList>
            <consortium name="The Broad Institute Genome Sequencing Platform"/>
            <person name="Girard L."/>
            <person name="Lood C."/>
            <person name="Rokni-Zadeh H."/>
            <person name="van Noort V."/>
            <person name="Lavigne R."/>
            <person name="De Mot R."/>
        </authorList>
    </citation>
    <scope>NUCLEOTIDE SEQUENCE [LARGE SCALE GENOMIC DNA]</scope>
    <source>
        <strain evidence="3 4">SWRI65</strain>
    </source>
</reference>
<dbReference type="PANTHER" id="PTHR22550:SF18">
    <property type="entry name" value="VWFA DOMAIN-CONTAINING PROTEIN"/>
    <property type="match status" value="1"/>
</dbReference>
<dbReference type="InterPro" id="IPR033881">
    <property type="entry name" value="vWA_BatA_type"/>
</dbReference>
<dbReference type="SUPFAM" id="SSF53300">
    <property type="entry name" value="vWA-like"/>
    <property type="match status" value="1"/>
</dbReference>
<evidence type="ECO:0000259" key="2">
    <source>
        <dbReference type="PROSITE" id="PS50234"/>
    </source>
</evidence>